<evidence type="ECO:0000256" key="1">
    <source>
        <dbReference type="ARBA" id="ARBA00022692"/>
    </source>
</evidence>
<accession>A0A382P587</accession>
<gene>
    <name evidence="4" type="ORF">METZ01_LOCUS320851</name>
</gene>
<keyword evidence="2" id="KW-0472">Membrane</keyword>
<evidence type="ECO:0000313" key="4">
    <source>
        <dbReference type="EMBL" id="SVC67997.1"/>
    </source>
</evidence>
<dbReference type="InterPro" id="IPR002126">
    <property type="entry name" value="Cadherin-like_dom"/>
</dbReference>
<dbReference type="CDD" id="cd11304">
    <property type="entry name" value="Cadherin_repeat"/>
    <property type="match status" value="2"/>
</dbReference>
<dbReference type="GO" id="GO:0007156">
    <property type="term" value="P:homophilic cell adhesion via plasma membrane adhesion molecules"/>
    <property type="evidence" value="ECO:0007669"/>
    <property type="project" value="InterPro"/>
</dbReference>
<dbReference type="EMBL" id="UINC01104664">
    <property type="protein sequence ID" value="SVC67997.1"/>
    <property type="molecule type" value="Genomic_DNA"/>
</dbReference>
<dbReference type="PANTHER" id="PTHR24026:SF126">
    <property type="entry name" value="PROTOCADHERIN FAT 4"/>
    <property type="match status" value="1"/>
</dbReference>
<dbReference type="Gene3D" id="2.60.40.60">
    <property type="entry name" value="Cadherins"/>
    <property type="match status" value="2"/>
</dbReference>
<dbReference type="Pfam" id="PF00028">
    <property type="entry name" value="Cadherin"/>
    <property type="match status" value="1"/>
</dbReference>
<dbReference type="SUPFAM" id="SSF49313">
    <property type="entry name" value="Cadherin-like"/>
    <property type="match status" value="2"/>
</dbReference>
<dbReference type="GO" id="GO:0005886">
    <property type="term" value="C:plasma membrane"/>
    <property type="evidence" value="ECO:0007669"/>
    <property type="project" value="UniProtKB-SubCell"/>
</dbReference>
<dbReference type="GO" id="GO:0005509">
    <property type="term" value="F:calcium ion binding"/>
    <property type="evidence" value="ECO:0007669"/>
    <property type="project" value="InterPro"/>
</dbReference>
<protein>
    <recommendedName>
        <fullName evidence="3">Cadherin domain-containing protein</fullName>
    </recommendedName>
</protein>
<keyword evidence="1" id="KW-0812">Transmembrane</keyword>
<feature type="non-terminal residue" evidence="4">
    <location>
        <position position="330"/>
    </location>
</feature>
<keyword evidence="2" id="KW-1133">Transmembrane helix</keyword>
<dbReference type="InterPro" id="IPR015919">
    <property type="entry name" value="Cadherin-like_sf"/>
</dbReference>
<dbReference type="PROSITE" id="PS50268">
    <property type="entry name" value="CADHERIN_2"/>
    <property type="match status" value="1"/>
</dbReference>
<reference evidence="4" key="1">
    <citation type="submission" date="2018-05" db="EMBL/GenBank/DDBJ databases">
        <authorList>
            <person name="Lanie J.A."/>
            <person name="Ng W.-L."/>
            <person name="Kazmierczak K.M."/>
            <person name="Andrzejewski T.M."/>
            <person name="Davidsen T.M."/>
            <person name="Wayne K.J."/>
            <person name="Tettelin H."/>
            <person name="Glass J.I."/>
            <person name="Rusch D."/>
            <person name="Podicherti R."/>
            <person name="Tsui H.-C.T."/>
            <person name="Winkler M.E."/>
        </authorList>
    </citation>
    <scope>NUCLEOTIDE SEQUENCE</scope>
</reference>
<dbReference type="SMART" id="SM00112">
    <property type="entry name" value="CA"/>
    <property type="match status" value="1"/>
</dbReference>
<dbReference type="AlphaFoldDB" id="A0A382P587"/>
<evidence type="ECO:0000259" key="3">
    <source>
        <dbReference type="PROSITE" id="PS50268"/>
    </source>
</evidence>
<evidence type="ECO:0000256" key="2">
    <source>
        <dbReference type="ARBA" id="ARBA00022989"/>
    </source>
</evidence>
<feature type="domain" description="Cadherin" evidence="3">
    <location>
        <begin position="69"/>
        <end position="169"/>
    </location>
</feature>
<sequence>MTPDISGKPPGKVIKFLAKFENRRSLSNRDGLPEYARAIVKNIGQAALLACFLLGTATGYANNAPVFGGGAVSSASVQENNATAYDFSATDADANDVLVYSLSGNDAARFVINSATGELTFSQAFDFENPTDAGANNGYDVNVSVSDGNDTVTQAFALTVTNVNDPPAITSGGGGSTAGYVIDENATAVTTVTAQDDENSTLTFSLTGGADAAKFEVNATSGALRFSTGHTAANPTDADGNSTYEVIVTVSEGVGTDTQAITAVVMAPPIKLAGAEYFVDNDPGEGNGTVLQAADGAFDSEVESVAPADLNVTGLSEGPHLVGVRYKDDN</sequence>
<proteinExistence type="predicted"/>
<organism evidence="4">
    <name type="scientific">marine metagenome</name>
    <dbReference type="NCBI Taxonomy" id="408172"/>
    <lineage>
        <taxon>unclassified sequences</taxon>
        <taxon>metagenomes</taxon>
        <taxon>ecological metagenomes</taxon>
    </lineage>
</organism>
<name>A0A382P587_9ZZZZ</name>
<dbReference type="PANTHER" id="PTHR24026">
    <property type="entry name" value="FAT ATYPICAL CADHERIN-RELATED"/>
    <property type="match status" value="1"/>
</dbReference>